<dbReference type="Proteomes" id="UP000800235">
    <property type="component" value="Unassembled WGS sequence"/>
</dbReference>
<reference evidence="1" key="1">
    <citation type="journal article" date="2020" name="Stud. Mycol.">
        <title>101 Dothideomycetes genomes: a test case for predicting lifestyles and emergence of pathogens.</title>
        <authorList>
            <person name="Haridas S."/>
            <person name="Albert R."/>
            <person name="Binder M."/>
            <person name="Bloem J."/>
            <person name="Labutti K."/>
            <person name="Salamov A."/>
            <person name="Andreopoulos B."/>
            <person name="Baker S."/>
            <person name="Barry K."/>
            <person name="Bills G."/>
            <person name="Bluhm B."/>
            <person name="Cannon C."/>
            <person name="Castanera R."/>
            <person name="Culley D."/>
            <person name="Daum C."/>
            <person name="Ezra D."/>
            <person name="Gonzalez J."/>
            <person name="Henrissat B."/>
            <person name="Kuo A."/>
            <person name="Liang C."/>
            <person name="Lipzen A."/>
            <person name="Lutzoni F."/>
            <person name="Magnuson J."/>
            <person name="Mondo S."/>
            <person name="Nolan M."/>
            <person name="Ohm R."/>
            <person name="Pangilinan J."/>
            <person name="Park H.-J."/>
            <person name="Ramirez L."/>
            <person name="Alfaro M."/>
            <person name="Sun H."/>
            <person name="Tritt A."/>
            <person name="Yoshinaga Y."/>
            <person name="Zwiers L.-H."/>
            <person name="Turgeon B."/>
            <person name="Goodwin S."/>
            <person name="Spatafora J."/>
            <person name="Crous P."/>
            <person name="Grigoriev I."/>
        </authorList>
    </citation>
    <scope>NUCLEOTIDE SEQUENCE</scope>
    <source>
        <strain evidence="1">CBS 130266</strain>
    </source>
</reference>
<comment type="caution">
    <text evidence="1">The sequence shown here is derived from an EMBL/GenBank/DDBJ whole genome shotgun (WGS) entry which is preliminary data.</text>
</comment>
<evidence type="ECO:0000313" key="2">
    <source>
        <dbReference type="Proteomes" id="UP000800235"/>
    </source>
</evidence>
<proteinExistence type="predicted"/>
<keyword evidence="2" id="KW-1185">Reference proteome</keyword>
<organism evidence="1 2">
    <name type="scientific">Tothia fuscella</name>
    <dbReference type="NCBI Taxonomy" id="1048955"/>
    <lineage>
        <taxon>Eukaryota</taxon>
        <taxon>Fungi</taxon>
        <taxon>Dikarya</taxon>
        <taxon>Ascomycota</taxon>
        <taxon>Pezizomycotina</taxon>
        <taxon>Dothideomycetes</taxon>
        <taxon>Pleosporomycetidae</taxon>
        <taxon>Venturiales</taxon>
        <taxon>Cylindrosympodiaceae</taxon>
        <taxon>Tothia</taxon>
    </lineage>
</organism>
<dbReference type="AlphaFoldDB" id="A0A9P4TYS6"/>
<name>A0A9P4TYS6_9PEZI</name>
<dbReference type="EMBL" id="MU007041">
    <property type="protein sequence ID" value="KAF2430178.1"/>
    <property type="molecule type" value="Genomic_DNA"/>
</dbReference>
<sequence>MCYQVIERYAVCRCLYHQHAVDRCPMYGQRSHAIVEKTVLVGYTCPAHSTSAAASPSLTYTYPDLGYHSEPIR</sequence>
<protein>
    <submittedName>
        <fullName evidence="1">Uncharacterized protein</fullName>
    </submittedName>
</protein>
<dbReference type="OrthoDB" id="5355526at2759"/>
<evidence type="ECO:0000313" key="1">
    <source>
        <dbReference type="EMBL" id="KAF2430178.1"/>
    </source>
</evidence>
<gene>
    <name evidence="1" type="ORF">EJ08DRAFT_589528</name>
</gene>
<accession>A0A9P4TYS6</accession>